<dbReference type="Pfam" id="PF02558">
    <property type="entry name" value="ApbA"/>
    <property type="match status" value="1"/>
</dbReference>
<keyword evidence="6 11" id="KW-0566">Pantothenate biosynthesis</keyword>
<dbReference type="OrthoDB" id="9793586at2"/>
<dbReference type="Gene3D" id="3.40.50.720">
    <property type="entry name" value="NAD(P)-binding Rossmann-like Domain"/>
    <property type="match status" value="1"/>
</dbReference>
<dbReference type="InterPro" id="IPR008927">
    <property type="entry name" value="6-PGluconate_DH-like_C_sf"/>
</dbReference>
<comment type="pathway">
    <text evidence="2 11">Cofactor biosynthesis; (R)-pantothenate biosynthesis; (R)-pantoate from 3-methyl-2-oxobutanoate: step 2/2.</text>
</comment>
<keyword evidence="8 11" id="KW-0560">Oxidoreductase</keyword>
<evidence type="ECO:0000313" key="15">
    <source>
        <dbReference type="Proteomes" id="UP000192738"/>
    </source>
</evidence>
<protein>
    <recommendedName>
        <fullName evidence="5 11">2-dehydropantoate 2-reductase</fullName>
        <ecNumber evidence="4 11">1.1.1.169</ecNumber>
    </recommendedName>
    <alternativeName>
        <fullName evidence="9 11">Ketopantoate reductase</fullName>
    </alternativeName>
</protein>
<dbReference type="PANTHER" id="PTHR43765">
    <property type="entry name" value="2-DEHYDROPANTOATE 2-REDUCTASE-RELATED"/>
    <property type="match status" value="1"/>
</dbReference>
<evidence type="ECO:0000259" key="13">
    <source>
        <dbReference type="Pfam" id="PF08546"/>
    </source>
</evidence>
<gene>
    <name evidence="14" type="ORF">SAMN04488500_1013</name>
</gene>
<keyword evidence="7 11" id="KW-0521">NADP</keyword>
<dbReference type="GO" id="GO:0008677">
    <property type="term" value="F:2-dehydropantoate 2-reductase activity"/>
    <property type="evidence" value="ECO:0007669"/>
    <property type="project" value="UniProtKB-EC"/>
</dbReference>
<dbReference type="EMBL" id="FWXI01000001">
    <property type="protein sequence ID" value="SMC31460.1"/>
    <property type="molecule type" value="Genomic_DNA"/>
</dbReference>
<comment type="similarity">
    <text evidence="3 11">Belongs to the ketopantoate reductase family.</text>
</comment>
<evidence type="ECO:0000313" key="14">
    <source>
        <dbReference type="EMBL" id="SMC31460.1"/>
    </source>
</evidence>
<accession>A0A1W1Y5H8</accession>
<evidence type="ECO:0000256" key="4">
    <source>
        <dbReference type="ARBA" id="ARBA00013014"/>
    </source>
</evidence>
<dbReference type="InterPro" id="IPR003710">
    <property type="entry name" value="ApbA"/>
</dbReference>
<evidence type="ECO:0000256" key="5">
    <source>
        <dbReference type="ARBA" id="ARBA00019465"/>
    </source>
</evidence>
<keyword evidence="15" id="KW-1185">Reference proteome</keyword>
<dbReference type="PANTHER" id="PTHR43765:SF2">
    <property type="entry name" value="2-DEHYDROPANTOATE 2-REDUCTASE"/>
    <property type="match status" value="1"/>
</dbReference>
<dbReference type="GO" id="GO:0015940">
    <property type="term" value="P:pantothenate biosynthetic process"/>
    <property type="evidence" value="ECO:0007669"/>
    <property type="project" value="UniProtKB-UniPathway"/>
</dbReference>
<comment type="catalytic activity">
    <reaction evidence="10 11">
        <text>(R)-pantoate + NADP(+) = 2-dehydropantoate + NADPH + H(+)</text>
        <dbReference type="Rhea" id="RHEA:16233"/>
        <dbReference type="ChEBI" id="CHEBI:11561"/>
        <dbReference type="ChEBI" id="CHEBI:15378"/>
        <dbReference type="ChEBI" id="CHEBI:15980"/>
        <dbReference type="ChEBI" id="CHEBI:57783"/>
        <dbReference type="ChEBI" id="CHEBI:58349"/>
        <dbReference type="EC" id="1.1.1.169"/>
    </reaction>
</comment>
<evidence type="ECO:0000256" key="7">
    <source>
        <dbReference type="ARBA" id="ARBA00022857"/>
    </source>
</evidence>
<evidence type="ECO:0000256" key="9">
    <source>
        <dbReference type="ARBA" id="ARBA00032024"/>
    </source>
</evidence>
<dbReference type="InterPro" id="IPR013328">
    <property type="entry name" value="6PGD_dom2"/>
</dbReference>
<dbReference type="GO" id="GO:0005737">
    <property type="term" value="C:cytoplasm"/>
    <property type="evidence" value="ECO:0007669"/>
    <property type="project" value="TreeGrafter"/>
</dbReference>
<feature type="domain" description="Ketopantoate reductase N-terminal" evidence="12">
    <location>
        <begin position="4"/>
        <end position="139"/>
    </location>
</feature>
<evidence type="ECO:0000256" key="8">
    <source>
        <dbReference type="ARBA" id="ARBA00023002"/>
    </source>
</evidence>
<dbReference type="GO" id="GO:0050661">
    <property type="term" value="F:NADP binding"/>
    <property type="evidence" value="ECO:0007669"/>
    <property type="project" value="TreeGrafter"/>
</dbReference>
<dbReference type="Pfam" id="PF08546">
    <property type="entry name" value="ApbA_C"/>
    <property type="match status" value="1"/>
</dbReference>
<evidence type="ECO:0000256" key="1">
    <source>
        <dbReference type="ARBA" id="ARBA00002919"/>
    </source>
</evidence>
<name>A0A1W1Y5H8_9FIRM</name>
<proteinExistence type="inferred from homology"/>
<dbReference type="InterPro" id="IPR013332">
    <property type="entry name" value="KPR_N"/>
</dbReference>
<organism evidence="14 15">
    <name type="scientific">Sporomusa malonica</name>
    <dbReference type="NCBI Taxonomy" id="112901"/>
    <lineage>
        <taxon>Bacteria</taxon>
        <taxon>Bacillati</taxon>
        <taxon>Bacillota</taxon>
        <taxon>Negativicutes</taxon>
        <taxon>Selenomonadales</taxon>
        <taxon>Sporomusaceae</taxon>
        <taxon>Sporomusa</taxon>
    </lineage>
</organism>
<dbReference type="EC" id="1.1.1.169" evidence="4 11"/>
<dbReference type="SUPFAM" id="SSF48179">
    <property type="entry name" value="6-phosphogluconate dehydrogenase C-terminal domain-like"/>
    <property type="match status" value="1"/>
</dbReference>
<evidence type="ECO:0000256" key="6">
    <source>
        <dbReference type="ARBA" id="ARBA00022655"/>
    </source>
</evidence>
<dbReference type="NCBIfam" id="TIGR00745">
    <property type="entry name" value="apbA_panE"/>
    <property type="match status" value="1"/>
</dbReference>
<dbReference type="UniPathway" id="UPA00028">
    <property type="reaction ID" value="UER00004"/>
</dbReference>
<dbReference type="SUPFAM" id="SSF51735">
    <property type="entry name" value="NAD(P)-binding Rossmann-fold domains"/>
    <property type="match status" value="1"/>
</dbReference>
<dbReference type="Gene3D" id="1.10.1040.10">
    <property type="entry name" value="N-(1-d-carboxylethyl)-l-norvaline Dehydrogenase, domain 2"/>
    <property type="match status" value="1"/>
</dbReference>
<comment type="function">
    <text evidence="1 11">Catalyzes the NADPH-dependent reduction of ketopantoate into pantoic acid.</text>
</comment>
<evidence type="ECO:0000256" key="11">
    <source>
        <dbReference type="RuleBase" id="RU362068"/>
    </source>
</evidence>
<dbReference type="AlphaFoldDB" id="A0A1W1Y5H8"/>
<dbReference type="InterPro" id="IPR050838">
    <property type="entry name" value="Ketopantoate_reductase"/>
</dbReference>
<evidence type="ECO:0000256" key="2">
    <source>
        <dbReference type="ARBA" id="ARBA00004994"/>
    </source>
</evidence>
<dbReference type="InterPro" id="IPR013752">
    <property type="entry name" value="KPA_reductase"/>
</dbReference>
<reference evidence="14 15" key="1">
    <citation type="submission" date="2017-04" db="EMBL/GenBank/DDBJ databases">
        <authorList>
            <person name="Afonso C.L."/>
            <person name="Miller P.J."/>
            <person name="Scott M.A."/>
            <person name="Spackman E."/>
            <person name="Goraichik I."/>
            <person name="Dimitrov K.M."/>
            <person name="Suarez D.L."/>
            <person name="Swayne D.E."/>
        </authorList>
    </citation>
    <scope>NUCLEOTIDE SEQUENCE [LARGE SCALE GENOMIC DNA]</scope>
    <source>
        <strain evidence="14 15">DSM 5090</strain>
    </source>
</reference>
<dbReference type="STRING" id="112901.SAMN04488500_1013"/>
<dbReference type="RefSeq" id="WP_084573546.1">
    <property type="nucleotide sequence ID" value="NZ_CP155572.1"/>
</dbReference>
<sequence>MRTAILGAGALGIIIGARMTEKGQQVDLIDSFKENVDALNTNGATVTGFLEMHQAVTAVTPEQMVGTYDLVLLLTKQTANETALPKLLPHLHKDSIVCTLQNGVPEEAVAEIVGKERTIGGAVGFGATWLKPGVSELTSTMEAVEKFAFEIGEIDGVVRPRLEKVKEVLSTAGGTTILTNLMGIRYTKLLMNSTFSGMSAALNGNFSEVLANSKAMVCVAHIADEVIKVCRGLGYRMVEMQGVDFEFLELNSKADIPSKMDLYKKVWGRHNNKASMLQDLEKGKKTEIDYINGVVCRGGRKCGIPTPFNDKVVELVKEAEARGGVNDFGYLDRFNDIIDSAK</sequence>
<feature type="domain" description="Ketopantoate reductase C-terminal" evidence="13">
    <location>
        <begin position="180"/>
        <end position="319"/>
    </location>
</feature>
<evidence type="ECO:0000256" key="3">
    <source>
        <dbReference type="ARBA" id="ARBA00007870"/>
    </source>
</evidence>
<dbReference type="Proteomes" id="UP000192738">
    <property type="component" value="Unassembled WGS sequence"/>
</dbReference>
<evidence type="ECO:0000256" key="10">
    <source>
        <dbReference type="ARBA" id="ARBA00048793"/>
    </source>
</evidence>
<evidence type="ECO:0000259" key="12">
    <source>
        <dbReference type="Pfam" id="PF02558"/>
    </source>
</evidence>
<dbReference type="InterPro" id="IPR036291">
    <property type="entry name" value="NAD(P)-bd_dom_sf"/>
</dbReference>